<organism evidence="1 2">
    <name type="scientific">Lottia gigantea</name>
    <name type="common">Giant owl limpet</name>
    <dbReference type="NCBI Taxonomy" id="225164"/>
    <lineage>
        <taxon>Eukaryota</taxon>
        <taxon>Metazoa</taxon>
        <taxon>Spiralia</taxon>
        <taxon>Lophotrochozoa</taxon>
        <taxon>Mollusca</taxon>
        <taxon>Gastropoda</taxon>
        <taxon>Patellogastropoda</taxon>
        <taxon>Lottioidea</taxon>
        <taxon>Lottiidae</taxon>
        <taxon>Lottia</taxon>
    </lineage>
</organism>
<dbReference type="AlphaFoldDB" id="V3YVG9"/>
<protein>
    <submittedName>
        <fullName evidence="1">Uncharacterized protein</fullName>
    </submittedName>
</protein>
<dbReference type="OMA" id="VVNIICR"/>
<sequence length="127" mass="14494">MGLAISLVASVKEKVWYHSNCNNRGRGCYNTNLTDRGGCCIWYNEPQLLKDIEEHLDITIDRIDPDMKIPINEFDGKVSYGQRRKAGGSVYQGHVQFLAPTVSELASLEKKAQTSFIDLKYKKRLQR</sequence>
<gene>
    <name evidence="1" type="ORF">LOTGIDRAFT_135662</name>
</gene>
<proteinExistence type="predicted"/>
<keyword evidence="2" id="KW-1185">Reference proteome</keyword>
<dbReference type="CTD" id="20233707"/>
<dbReference type="Proteomes" id="UP000030746">
    <property type="component" value="Unassembled WGS sequence"/>
</dbReference>
<dbReference type="EMBL" id="KB204089">
    <property type="protein sequence ID" value="ESO81968.1"/>
    <property type="molecule type" value="Genomic_DNA"/>
</dbReference>
<evidence type="ECO:0000313" key="1">
    <source>
        <dbReference type="EMBL" id="ESO81968.1"/>
    </source>
</evidence>
<evidence type="ECO:0000313" key="2">
    <source>
        <dbReference type="Proteomes" id="UP000030746"/>
    </source>
</evidence>
<name>V3YVG9_LOTGI</name>
<accession>V3YVG9</accession>
<dbReference type="HOGENOM" id="CLU_2018100_0_0_1"/>
<dbReference type="RefSeq" id="XP_009067409.1">
    <property type="nucleotide sequence ID" value="XM_009069161.1"/>
</dbReference>
<dbReference type="GeneID" id="20233707"/>
<reference evidence="1 2" key="1">
    <citation type="journal article" date="2013" name="Nature">
        <title>Insights into bilaterian evolution from three spiralian genomes.</title>
        <authorList>
            <person name="Simakov O."/>
            <person name="Marletaz F."/>
            <person name="Cho S.J."/>
            <person name="Edsinger-Gonzales E."/>
            <person name="Havlak P."/>
            <person name="Hellsten U."/>
            <person name="Kuo D.H."/>
            <person name="Larsson T."/>
            <person name="Lv J."/>
            <person name="Arendt D."/>
            <person name="Savage R."/>
            <person name="Osoegawa K."/>
            <person name="de Jong P."/>
            <person name="Grimwood J."/>
            <person name="Chapman J.A."/>
            <person name="Shapiro H."/>
            <person name="Aerts A."/>
            <person name="Otillar R.P."/>
            <person name="Terry A.Y."/>
            <person name="Boore J.L."/>
            <person name="Grigoriev I.V."/>
            <person name="Lindberg D.R."/>
            <person name="Seaver E.C."/>
            <person name="Weisblat D.A."/>
            <person name="Putnam N.H."/>
            <person name="Rokhsar D.S."/>
        </authorList>
    </citation>
    <scope>NUCLEOTIDE SEQUENCE [LARGE SCALE GENOMIC DNA]</scope>
</reference>
<dbReference type="OrthoDB" id="1735at2759"/>
<dbReference type="STRING" id="225164.V3YVG9"/>
<dbReference type="KEGG" id="lgi:LOTGIDRAFT_135662"/>